<feature type="site" description="Important for catalytic activity" evidence="5">
    <location>
        <position position="219"/>
    </location>
</feature>
<feature type="binding site" evidence="5">
    <location>
        <position position="5"/>
    </location>
    <ligand>
        <name>a purine D-ribonucleoside</name>
        <dbReference type="ChEBI" id="CHEBI:142355"/>
        <note>ligand shared between dimeric partners</note>
    </ligand>
</feature>
<dbReference type="InterPro" id="IPR018016">
    <property type="entry name" value="Nucleoside_phosphorylase_CS"/>
</dbReference>
<evidence type="ECO:0000313" key="8">
    <source>
        <dbReference type="Proteomes" id="UP000184245"/>
    </source>
</evidence>
<dbReference type="AlphaFoldDB" id="A0A1M4U1W1"/>
<dbReference type="InterPro" id="IPR004402">
    <property type="entry name" value="DeoD-type"/>
</dbReference>
<comment type="subunit">
    <text evidence="5">Homohexamer; trimer of homodimers.</text>
</comment>
<dbReference type="PANTHER" id="PTHR43691">
    <property type="entry name" value="URIDINE PHOSPHORYLASE"/>
    <property type="match status" value="1"/>
</dbReference>
<dbReference type="OrthoDB" id="9782889at2"/>
<feature type="domain" description="Nucleoside phosphorylase" evidence="6">
    <location>
        <begin position="17"/>
        <end position="227"/>
    </location>
</feature>
<dbReference type="Proteomes" id="UP000184245">
    <property type="component" value="Unassembled WGS sequence"/>
</dbReference>
<name>A0A1M4U1W1_9CLOT</name>
<feature type="binding site" description="in other chain" evidence="5">
    <location>
        <begin position="205"/>
        <end position="206"/>
    </location>
    <ligand>
        <name>a purine D-ribonucleoside</name>
        <dbReference type="ChEBI" id="CHEBI:142355"/>
        <note>ligand shared between dimeric partners</note>
    </ligand>
</feature>
<keyword evidence="8" id="KW-1185">Reference proteome</keyword>
<dbReference type="InterPro" id="IPR000845">
    <property type="entry name" value="Nucleoside_phosphorylase_d"/>
</dbReference>
<dbReference type="RefSeq" id="WP_072849001.1">
    <property type="nucleotide sequence ID" value="NZ_FQVI01000002.1"/>
</dbReference>
<dbReference type="GO" id="GO:0006152">
    <property type="term" value="P:purine nucleoside catabolic process"/>
    <property type="evidence" value="ECO:0007669"/>
    <property type="project" value="TreeGrafter"/>
</dbReference>
<organism evidence="7 8">
    <name type="scientific">Lactonifactor longoviformis DSM 17459</name>
    <dbReference type="NCBI Taxonomy" id="1122155"/>
    <lineage>
        <taxon>Bacteria</taxon>
        <taxon>Bacillati</taxon>
        <taxon>Bacillota</taxon>
        <taxon>Clostridia</taxon>
        <taxon>Eubacteriales</taxon>
        <taxon>Clostridiaceae</taxon>
        <taxon>Lactonifactor</taxon>
    </lineage>
</organism>
<feature type="binding site" evidence="5">
    <location>
        <position position="44"/>
    </location>
    <ligand>
        <name>phosphate</name>
        <dbReference type="ChEBI" id="CHEBI:43474"/>
        <note>ligand shared between dimeric partners</note>
    </ligand>
</feature>
<feature type="binding site" description="in other chain" evidence="5">
    <location>
        <position position="25"/>
    </location>
    <ligand>
        <name>phosphate</name>
        <dbReference type="ChEBI" id="CHEBI:43474"/>
        <note>ligand shared between dimeric partners</note>
    </ligand>
</feature>
<dbReference type="EMBL" id="FQVI01000002">
    <property type="protein sequence ID" value="SHE50688.1"/>
    <property type="molecule type" value="Genomic_DNA"/>
</dbReference>
<proteinExistence type="inferred from homology"/>
<dbReference type="InterPro" id="IPR035994">
    <property type="entry name" value="Nucleoside_phosphorylase_sf"/>
</dbReference>
<dbReference type="EC" id="2.4.2.1" evidence="5"/>
<evidence type="ECO:0000256" key="2">
    <source>
        <dbReference type="ARBA" id="ARBA00022676"/>
    </source>
</evidence>
<feature type="active site" description="Proton donor" evidence="5">
    <location>
        <position position="206"/>
    </location>
</feature>
<comment type="function">
    <text evidence="5">Catalyzes the reversible phosphorolytic breakdown of the N-glycosidic bond in the beta-(deoxy)ribonucleoside molecules, with the formation of the corresponding free purine bases and pentose-1-phosphate.</text>
</comment>
<dbReference type="NCBIfam" id="TIGR00107">
    <property type="entry name" value="deoD"/>
    <property type="match status" value="1"/>
</dbReference>
<comment type="catalytic activity">
    <reaction evidence="4">
        <text>uridine + phosphate = alpha-D-ribose 1-phosphate + uracil</text>
        <dbReference type="Rhea" id="RHEA:24388"/>
        <dbReference type="ChEBI" id="CHEBI:16704"/>
        <dbReference type="ChEBI" id="CHEBI:17568"/>
        <dbReference type="ChEBI" id="CHEBI:43474"/>
        <dbReference type="ChEBI" id="CHEBI:57720"/>
        <dbReference type="EC" id="2.4.2.3"/>
    </reaction>
</comment>
<dbReference type="Pfam" id="PF01048">
    <property type="entry name" value="PNP_UDP_1"/>
    <property type="match status" value="1"/>
</dbReference>
<dbReference type="NCBIfam" id="NF004489">
    <property type="entry name" value="PRK05819.1"/>
    <property type="match status" value="1"/>
</dbReference>
<comment type="similarity">
    <text evidence="1 5">Belongs to the PNP/UDP phosphorylase family.</text>
</comment>
<accession>A0A1M4U1W1</accession>
<feature type="binding site" description="in other chain" evidence="5">
    <location>
        <begin position="88"/>
        <end position="91"/>
    </location>
    <ligand>
        <name>phosphate</name>
        <dbReference type="ChEBI" id="CHEBI:43474"/>
        <note>ligand shared between dimeric partners</note>
    </ligand>
</feature>
<protein>
    <recommendedName>
        <fullName evidence="5">Purine nucleoside phosphorylase DeoD-type</fullName>
        <shortName evidence="5">PNP</shortName>
        <ecNumber evidence="5">2.4.2.1</ecNumber>
    </recommendedName>
</protein>
<reference evidence="7 8" key="1">
    <citation type="submission" date="2016-11" db="EMBL/GenBank/DDBJ databases">
        <authorList>
            <person name="Jaros S."/>
            <person name="Januszkiewicz K."/>
            <person name="Wedrychowicz H."/>
        </authorList>
    </citation>
    <scope>NUCLEOTIDE SEQUENCE [LARGE SCALE GENOMIC DNA]</scope>
    <source>
        <strain evidence="7 8">DSM 17459</strain>
    </source>
</reference>
<dbReference type="GO" id="GO:0004850">
    <property type="term" value="F:uridine phosphorylase activity"/>
    <property type="evidence" value="ECO:0007669"/>
    <property type="project" value="UniProtKB-EC"/>
</dbReference>
<evidence type="ECO:0000259" key="6">
    <source>
        <dbReference type="Pfam" id="PF01048"/>
    </source>
</evidence>
<dbReference type="STRING" id="1122155.SAMN02745158_00689"/>
<keyword evidence="3 5" id="KW-0808">Transferase</keyword>
<dbReference type="HAMAP" id="MF_01627">
    <property type="entry name" value="Pur_nucleosid_phosp"/>
    <property type="match status" value="1"/>
</dbReference>
<comment type="catalytic activity">
    <reaction evidence="5">
        <text>a purine 2'-deoxy-D-ribonucleoside + phosphate = a purine nucleobase + 2-deoxy-alpha-D-ribose 1-phosphate</text>
        <dbReference type="Rhea" id="RHEA:36431"/>
        <dbReference type="ChEBI" id="CHEBI:26386"/>
        <dbReference type="ChEBI" id="CHEBI:43474"/>
        <dbReference type="ChEBI" id="CHEBI:57259"/>
        <dbReference type="ChEBI" id="CHEBI:142361"/>
        <dbReference type="EC" id="2.4.2.1"/>
    </reaction>
</comment>
<evidence type="ECO:0000256" key="3">
    <source>
        <dbReference type="ARBA" id="ARBA00022679"/>
    </source>
</evidence>
<keyword evidence="2 5" id="KW-0328">Glycosyltransferase</keyword>
<sequence length="234" mass="25536">MSTPHNAANPGDIADKVLLPGDPLRAKFIAENFLENPVCYNEVRGMYGFTGTYKGKRVSVQGTGMGMPSMSIYANELMEFYGAKRLIRVGTCGSIHPDIKLKDVVIALGACTDSNMNHDRFGTISFAPTASFSLLDAAYQLAAKEGMPAVVRNVFTSDKFYDDRIKEKTQLMANYGVAAVDMETCELYSLAAKHGVEALTLMTVSDSLVTGEACTPEERQTTFQDMMKIALEII</sequence>
<feature type="binding site" description="in other chain" evidence="5">
    <location>
        <begin position="181"/>
        <end position="183"/>
    </location>
    <ligand>
        <name>a purine D-ribonucleoside</name>
        <dbReference type="ChEBI" id="CHEBI:142355"/>
        <note>ligand shared between dimeric partners</note>
    </ligand>
</feature>
<dbReference type="CDD" id="cd09006">
    <property type="entry name" value="PNP_EcPNPI-like"/>
    <property type="match status" value="1"/>
</dbReference>
<feature type="binding site" description="in other chain" evidence="5">
    <location>
        <position position="21"/>
    </location>
    <ligand>
        <name>phosphate</name>
        <dbReference type="ChEBI" id="CHEBI:43474"/>
        <note>ligand shared between dimeric partners</note>
    </ligand>
</feature>
<evidence type="ECO:0000256" key="4">
    <source>
        <dbReference type="ARBA" id="ARBA00048447"/>
    </source>
</evidence>
<dbReference type="GO" id="GO:0004731">
    <property type="term" value="F:purine-nucleoside phosphorylase activity"/>
    <property type="evidence" value="ECO:0007669"/>
    <property type="project" value="UniProtKB-UniRule"/>
</dbReference>
<evidence type="ECO:0000256" key="5">
    <source>
        <dbReference type="HAMAP-Rule" id="MF_01627"/>
    </source>
</evidence>
<evidence type="ECO:0000313" key="7">
    <source>
        <dbReference type="EMBL" id="SHE50688.1"/>
    </source>
</evidence>
<dbReference type="PANTHER" id="PTHR43691:SF11">
    <property type="entry name" value="FI09636P-RELATED"/>
    <property type="match status" value="1"/>
</dbReference>
<dbReference type="Gene3D" id="3.40.50.1580">
    <property type="entry name" value="Nucleoside phosphorylase domain"/>
    <property type="match status" value="1"/>
</dbReference>
<gene>
    <name evidence="5" type="primary">deoD</name>
    <name evidence="7" type="ORF">SAMN02745158_00689</name>
</gene>
<comment type="catalytic activity">
    <reaction evidence="5">
        <text>a purine D-ribonucleoside + phosphate = a purine nucleobase + alpha-D-ribose 1-phosphate</text>
        <dbReference type="Rhea" id="RHEA:19805"/>
        <dbReference type="ChEBI" id="CHEBI:26386"/>
        <dbReference type="ChEBI" id="CHEBI:43474"/>
        <dbReference type="ChEBI" id="CHEBI:57720"/>
        <dbReference type="ChEBI" id="CHEBI:142355"/>
        <dbReference type="EC" id="2.4.2.1"/>
    </reaction>
</comment>
<dbReference type="SUPFAM" id="SSF53167">
    <property type="entry name" value="Purine and uridine phosphorylases"/>
    <property type="match status" value="1"/>
</dbReference>
<evidence type="ECO:0000256" key="1">
    <source>
        <dbReference type="ARBA" id="ARBA00010456"/>
    </source>
</evidence>
<dbReference type="GO" id="GO:0005829">
    <property type="term" value="C:cytosol"/>
    <property type="evidence" value="ECO:0007669"/>
    <property type="project" value="TreeGrafter"/>
</dbReference>
<dbReference type="PROSITE" id="PS01232">
    <property type="entry name" value="PNP_UDP_1"/>
    <property type="match status" value="1"/>
</dbReference>